<name>A0ABV8Q9Q0_9MICO</name>
<dbReference type="SUPFAM" id="SSF48498">
    <property type="entry name" value="Tetracyclin repressor-like, C-terminal domain"/>
    <property type="match status" value="1"/>
</dbReference>
<dbReference type="Proteomes" id="UP001595900">
    <property type="component" value="Unassembled WGS sequence"/>
</dbReference>
<dbReference type="InterPro" id="IPR009057">
    <property type="entry name" value="Homeodomain-like_sf"/>
</dbReference>
<accession>A0ABV8Q9Q0</accession>
<dbReference type="Pfam" id="PF00440">
    <property type="entry name" value="TetR_N"/>
    <property type="match status" value="1"/>
</dbReference>
<evidence type="ECO:0000313" key="4">
    <source>
        <dbReference type="EMBL" id="MFC4244191.1"/>
    </source>
</evidence>
<dbReference type="PROSITE" id="PS50977">
    <property type="entry name" value="HTH_TETR_2"/>
    <property type="match status" value="1"/>
</dbReference>
<keyword evidence="1 2" id="KW-0238">DNA-binding</keyword>
<dbReference type="PANTHER" id="PTHR30328:SF54">
    <property type="entry name" value="HTH-TYPE TRANSCRIPTIONAL REPRESSOR SCO4008"/>
    <property type="match status" value="1"/>
</dbReference>
<feature type="DNA-binding region" description="H-T-H motif" evidence="2">
    <location>
        <begin position="29"/>
        <end position="48"/>
    </location>
</feature>
<dbReference type="RefSeq" id="WP_390229304.1">
    <property type="nucleotide sequence ID" value="NZ_JBHSCN010000005.1"/>
</dbReference>
<sequence length="197" mass="21435">MAYDSAAMRQRFLDAAFDEFVQHGLAGARVDRIAAKAGASKQAIYSYFGSKEGLFDAVLTQRHHQMIEAVPLTPDDLPGYAGAIYDYLTEHPEYARLTMWRRLEREDASEADVEAYRSKLGQLEHAVGVDTTKWGVIDVILLVLAAANAWESMAPGIRNLDPDATGPADRRARERRALTTAVAAAAAALTAPASIDS</sequence>
<evidence type="ECO:0000259" key="3">
    <source>
        <dbReference type="PROSITE" id="PS50977"/>
    </source>
</evidence>
<dbReference type="InterPro" id="IPR050109">
    <property type="entry name" value="HTH-type_TetR-like_transc_reg"/>
</dbReference>
<dbReference type="PRINTS" id="PR00455">
    <property type="entry name" value="HTHTETR"/>
</dbReference>
<keyword evidence="5" id="KW-1185">Reference proteome</keyword>
<evidence type="ECO:0000313" key="5">
    <source>
        <dbReference type="Proteomes" id="UP001595900"/>
    </source>
</evidence>
<evidence type="ECO:0000256" key="2">
    <source>
        <dbReference type="PROSITE-ProRule" id="PRU00335"/>
    </source>
</evidence>
<dbReference type="InterPro" id="IPR041467">
    <property type="entry name" value="Sco4008_C"/>
</dbReference>
<evidence type="ECO:0000256" key="1">
    <source>
        <dbReference type="ARBA" id="ARBA00023125"/>
    </source>
</evidence>
<proteinExistence type="predicted"/>
<reference evidence="5" key="1">
    <citation type="journal article" date="2019" name="Int. J. Syst. Evol. Microbiol.">
        <title>The Global Catalogue of Microorganisms (GCM) 10K type strain sequencing project: providing services to taxonomists for standard genome sequencing and annotation.</title>
        <authorList>
            <consortium name="The Broad Institute Genomics Platform"/>
            <consortium name="The Broad Institute Genome Sequencing Center for Infectious Disease"/>
            <person name="Wu L."/>
            <person name="Ma J."/>
        </authorList>
    </citation>
    <scope>NUCLEOTIDE SEQUENCE [LARGE SCALE GENOMIC DNA]</scope>
    <source>
        <strain evidence="5">CGMCC 1.10363</strain>
    </source>
</reference>
<dbReference type="InterPro" id="IPR001647">
    <property type="entry name" value="HTH_TetR"/>
</dbReference>
<gene>
    <name evidence="4" type="ORF">ACFOYW_12480</name>
</gene>
<comment type="caution">
    <text evidence="4">The sequence shown here is derived from an EMBL/GenBank/DDBJ whole genome shotgun (WGS) entry which is preliminary data.</text>
</comment>
<organism evidence="4 5">
    <name type="scientific">Gryllotalpicola reticulitermitis</name>
    <dbReference type="NCBI Taxonomy" id="1184153"/>
    <lineage>
        <taxon>Bacteria</taxon>
        <taxon>Bacillati</taxon>
        <taxon>Actinomycetota</taxon>
        <taxon>Actinomycetes</taxon>
        <taxon>Micrococcales</taxon>
        <taxon>Microbacteriaceae</taxon>
        <taxon>Gryllotalpicola</taxon>
    </lineage>
</organism>
<protein>
    <submittedName>
        <fullName evidence="4">TetR/AcrR family transcriptional regulator</fullName>
    </submittedName>
</protein>
<dbReference type="SUPFAM" id="SSF46689">
    <property type="entry name" value="Homeodomain-like"/>
    <property type="match status" value="1"/>
</dbReference>
<feature type="domain" description="HTH tetR-type" evidence="3">
    <location>
        <begin position="6"/>
        <end position="66"/>
    </location>
</feature>
<dbReference type="PANTHER" id="PTHR30328">
    <property type="entry name" value="TRANSCRIPTIONAL REPRESSOR"/>
    <property type="match status" value="1"/>
</dbReference>
<dbReference type="InterPro" id="IPR036271">
    <property type="entry name" value="Tet_transcr_reg_TetR-rel_C_sf"/>
</dbReference>
<dbReference type="Gene3D" id="1.10.357.10">
    <property type="entry name" value="Tetracycline Repressor, domain 2"/>
    <property type="match status" value="1"/>
</dbReference>
<dbReference type="Pfam" id="PF17926">
    <property type="entry name" value="TetR_C_21"/>
    <property type="match status" value="1"/>
</dbReference>
<dbReference type="EMBL" id="JBHSCN010000005">
    <property type="protein sequence ID" value="MFC4244191.1"/>
    <property type="molecule type" value="Genomic_DNA"/>
</dbReference>